<keyword evidence="8 9" id="KW-0807">Transducer</keyword>
<dbReference type="GO" id="GO:0005886">
    <property type="term" value="C:plasma membrane"/>
    <property type="evidence" value="ECO:0007669"/>
    <property type="project" value="UniProtKB-SubCell"/>
</dbReference>
<dbReference type="PROSITE" id="PS50262">
    <property type="entry name" value="G_PROTEIN_RECEP_F1_2"/>
    <property type="match status" value="1"/>
</dbReference>
<comment type="similarity">
    <text evidence="9">Belongs to the G-protein coupled receptor 1 family.</text>
</comment>
<evidence type="ECO:0000256" key="7">
    <source>
        <dbReference type="ARBA" id="ARBA00023136"/>
    </source>
</evidence>
<dbReference type="RefSeq" id="XP_030042454.1">
    <property type="nucleotide sequence ID" value="XM_030186594.1"/>
</dbReference>
<evidence type="ECO:0000256" key="6">
    <source>
        <dbReference type="ARBA" id="ARBA00022989"/>
    </source>
</evidence>
<evidence type="ECO:0000256" key="10">
    <source>
        <dbReference type="RuleBase" id="RU363047"/>
    </source>
</evidence>
<keyword evidence="2 10" id="KW-1003">Cell membrane</keyword>
<dbReference type="InterPro" id="IPR000725">
    <property type="entry name" value="Olfact_rcpt"/>
</dbReference>
<dbReference type="AlphaFoldDB" id="A0A6P7WX06"/>
<dbReference type="PRINTS" id="PR00245">
    <property type="entry name" value="OLFACTORYR"/>
</dbReference>
<feature type="domain" description="G-protein coupled receptors family 1 profile" evidence="11">
    <location>
        <begin position="41"/>
        <end position="290"/>
    </location>
</feature>
<keyword evidence="5 10" id="KW-0552">Olfaction</keyword>
<feature type="transmembrane region" description="Helical" evidence="10">
    <location>
        <begin position="273"/>
        <end position="292"/>
    </location>
</feature>
<evidence type="ECO:0000256" key="8">
    <source>
        <dbReference type="ARBA" id="ARBA00023224"/>
    </source>
</evidence>
<feature type="transmembrane region" description="Helical" evidence="10">
    <location>
        <begin position="101"/>
        <end position="120"/>
    </location>
</feature>
<evidence type="ECO:0000256" key="4">
    <source>
        <dbReference type="ARBA" id="ARBA00022692"/>
    </source>
</evidence>
<sequence length="314" mass="35932">METKNHTTPSEFIIMGFSSLLALQTWLFGILLVIYIMTLLGNTVIITITRLDFHLHKPMYLFLGKLSFIDICYTSTTLPQILEHLMQERKAISYTGCVIQLYFYLWFLGTESLLLTVMAYDRYVAICNPLRYTIIMNKLVCWNLATGIWIPSFLNAAIHAFFTFKLPFCSSNKLNYFFCDVPPLLTLSCADTSVNQIMLLVTSMLIGCTPCVCIIISYFNIIKAIFRISSSKGRQKAFSTCSSHLTVVVFFYASAIFTYMRPTSSYSLDRDRLLSLVYTFINPMLNPVIYTLKNNEVKKALKRLFAGKTFSSHI</sequence>
<name>A0A6P7WX06_9AMPH</name>
<evidence type="ECO:0000256" key="9">
    <source>
        <dbReference type="RuleBase" id="RU000688"/>
    </source>
</evidence>
<dbReference type="PANTHER" id="PTHR26453">
    <property type="entry name" value="OLFACTORY RECEPTOR"/>
    <property type="match status" value="1"/>
</dbReference>
<dbReference type="InterPro" id="IPR017452">
    <property type="entry name" value="GPCR_Rhodpsn_7TM"/>
</dbReference>
<dbReference type="PRINTS" id="PR00237">
    <property type="entry name" value="GPCRRHODOPSN"/>
</dbReference>
<feature type="transmembrane region" description="Helical" evidence="10">
    <location>
        <begin position="60"/>
        <end position="81"/>
    </location>
</feature>
<gene>
    <name evidence="13" type="primary">LOC115457170</name>
</gene>
<feature type="transmembrane region" description="Helical" evidence="10">
    <location>
        <begin position="242"/>
        <end position="261"/>
    </location>
</feature>
<comment type="subcellular location">
    <subcellularLocation>
        <location evidence="1 10">Cell membrane</location>
        <topology evidence="1 10">Multi-pass membrane protein</topology>
    </subcellularLocation>
</comment>
<feature type="transmembrane region" description="Helical" evidence="10">
    <location>
        <begin position="140"/>
        <end position="162"/>
    </location>
</feature>
<evidence type="ECO:0000256" key="2">
    <source>
        <dbReference type="ARBA" id="ARBA00022475"/>
    </source>
</evidence>
<dbReference type="GO" id="GO:0004930">
    <property type="term" value="F:G protein-coupled receptor activity"/>
    <property type="evidence" value="ECO:0007669"/>
    <property type="project" value="UniProtKB-KW"/>
</dbReference>
<keyword evidence="9" id="KW-0297">G-protein coupled receptor</keyword>
<dbReference type="Proteomes" id="UP000515156">
    <property type="component" value="Chromosome 14"/>
</dbReference>
<evidence type="ECO:0000256" key="5">
    <source>
        <dbReference type="ARBA" id="ARBA00022725"/>
    </source>
</evidence>
<evidence type="ECO:0000256" key="1">
    <source>
        <dbReference type="ARBA" id="ARBA00004651"/>
    </source>
</evidence>
<dbReference type="GO" id="GO:0004984">
    <property type="term" value="F:olfactory receptor activity"/>
    <property type="evidence" value="ECO:0007669"/>
    <property type="project" value="InterPro"/>
</dbReference>
<dbReference type="PROSITE" id="PS00237">
    <property type="entry name" value="G_PROTEIN_RECEP_F1_1"/>
    <property type="match status" value="1"/>
</dbReference>
<keyword evidence="6 10" id="KW-1133">Transmembrane helix</keyword>
<keyword evidence="9" id="KW-0675">Receptor</keyword>
<dbReference type="Pfam" id="PF13853">
    <property type="entry name" value="7tm_4"/>
    <property type="match status" value="1"/>
</dbReference>
<dbReference type="InterPro" id="IPR000276">
    <property type="entry name" value="GPCR_Rhodpsn"/>
</dbReference>
<evidence type="ECO:0000313" key="12">
    <source>
        <dbReference type="Proteomes" id="UP000515156"/>
    </source>
</evidence>
<dbReference type="SUPFAM" id="SSF81321">
    <property type="entry name" value="Family A G protein-coupled receptor-like"/>
    <property type="match status" value="1"/>
</dbReference>
<feature type="transmembrane region" description="Helical" evidence="10">
    <location>
        <begin position="197"/>
        <end position="221"/>
    </location>
</feature>
<dbReference type="FunFam" id="1.20.1070.10:FF:000001">
    <property type="entry name" value="Olfactory receptor"/>
    <property type="match status" value="1"/>
</dbReference>
<feature type="transmembrane region" description="Helical" evidence="10">
    <location>
        <begin position="26"/>
        <end position="48"/>
    </location>
</feature>
<keyword evidence="12" id="KW-1185">Reference proteome</keyword>
<organism evidence="12 13">
    <name type="scientific">Microcaecilia unicolor</name>
    <dbReference type="NCBI Taxonomy" id="1415580"/>
    <lineage>
        <taxon>Eukaryota</taxon>
        <taxon>Metazoa</taxon>
        <taxon>Chordata</taxon>
        <taxon>Craniata</taxon>
        <taxon>Vertebrata</taxon>
        <taxon>Euteleostomi</taxon>
        <taxon>Amphibia</taxon>
        <taxon>Gymnophiona</taxon>
        <taxon>Siphonopidae</taxon>
        <taxon>Microcaecilia</taxon>
    </lineage>
</organism>
<evidence type="ECO:0000259" key="11">
    <source>
        <dbReference type="PROSITE" id="PS50262"/>
    </source>
</evidence>
<dbReference type="GeneID" id="115457170"/>
<accession>A0A6P7WX06</accession>
<proteinExistence type="inferred from homology"/>
<reference evidence="13" key="1">
    <citation type="submission" date="2025-08" db="UniProtKB">
        <authorList>
            <consortium name="RefSeq"/>
        </authorList>
    </citation>
    <scope>IDENTIFICATION</scope>
</reference>
<keyword evidence="4 9" id="KW-0812">Transmembrane</keyword>
<dbReference type="Gene3D" id="1.20.1070.10">
    <property type="entry name" value="Rhodopsin 7-helix transmembrane proteins"/>
    <property type="match status" value="1"/>
</dbReference>
<dbReference type="KEGG" id="muo:115457170"/>
<evidence type="ECO:0000256" key="3">
    <source>
        <dbReference type="ARBA" id="ARBA00022606"/>
    </source>
</evidence>
<keyword evidence="3 10" id="KW-0716">Sensory transduction</keyword>
<keyword evidence="7 10" id="KW-0472">Membrane</keyword>
<dbReference type="OrthoDB" id="6147321at2759"/>
<dbReference type="InParanoid" id="A0A6P7WX06"/>
<evidence type="ECO:0000313" key="13">
    <source>
        <dbReference type="RefSeq" id="XP_030042454.1"/>
    </source>
</evidence>
<protein>
    <recommendedName>
        <fullName evidence="10">Olfactory receptor</fullName>
    </recommendedName>
</protein>